<dbReference type="EMBL" id="GADI01000751">
    <property type="protein sequence ID" value="JAA73057.1"/>
    <property type="molecule type" value="mRNA"/>
</dbReference>
<dbReference type="AlphaFoldDB" id="A0A0K8RPQ4"/>
<protein>
    <submittedName>
        <fullName evidence="1">Putative 39s ribosomal protein l28</fullName>
    </submittedName>
</protein>
<proteinExistence type="evidence at transcript level"/>
<dbReference type="InterPro" id="IPR026569">
    <property type="entry name" value="Ribosomal_bL28"/>
</dbReference>
<dbReference type="GO" id="GO:0005762">
    <property type="term" value="C:mitochondrial large ribosomal subunit"/>
    <property type="evidence" value="ECO:0007669"/>
    <property type="project" value="TreeGrafter"/>
</dbReference>
<keyword evidence="1" id="KW-0687">Ribonucleoprotein</keyword>
<organism evidence="1">
    <name type="scientific">Ixodes ricinus</name>
    <name type="common">Common tick</name>
    <name type="synonym">Acarus ricinus</name>
    <dbReference type="NCBI Taxonomy" id="34613"/>
    <lineage>
        <taxon>Eukaryota</taxon>
        <taxon>Metazoa</taxon>
        <taxon>Ecdysozoa</taxon>
        <taxon>Arthropoda</taxon>
        <taxon>Chelicerata</taxon>
        <taxon>Arachnida</taxon>
        <taxon>Acari</taxon>
        <taxon>Parasitiformes</taxon>
        <taxon>Ixodida</taxon>
        <taxon>Ixodoidea</taxon>
        <taxon>Ixodidae</taxon>
        <taxon>Ixodinae</taxon>
        <taxon>Ixodes</taxon>
    </lineage>
</organism>
<name>A0A0K8RPQ4_IXORI</name>
<sequence>ERRRPRTHSVGINARVPLRPKLRGIKYKFVQAAKSACMMSVAKKFVPVFERFPEHYKRFLEELKKPPTPVHYKPPKEKYVQNPDTKEIKRVEDVPIPVIYPKECQQGIWGGEGIIFGYRRRKYGRYVKYFTPILKRSVVYSEILDKYMRVTLTERTVLLINQNFGFDQYILKTPVQDLKSQLALDLRRKMLLALARKDLYHDDEKKQREVLEKYKEFIIPEEEAEWFGLTPERAEKKLMMEEDKVKGVPLKYQFLKDYLAELELKEKNKEPIVEESQTWLSKLNPFRRSPQSSSDPSSS</sequence>
<dbReference type="GO" id="GO:0003735">
    <property type="term" value="F:structural constituent of ribosome"/>
    <property type="evidence" value="ECO:0007669"/>
    <property type="project" value="InterPro"/>
</dbReference>
<dbReference type="PANTHER" id="PTHR13528">
    <property type="entry name" value="39S RIBOSOMAL PROTEIN L28, MITOCHONDRIAL"/>
    <property type="match status" value="1"/>
</dbReference>
<keyword evidence="1" id="KW-0689">Ribosomal protein</keyword>
<feature type="non-terminal residue" evidence="1">
    <location>
        <position position="1"/>
    </location>
</feature>
<dbReference type="PANTHER" id="PTHR13528:SF2">
    <property type="entry name" value="LARGE RIBOSOMAL SUBUNIT PROTEIN BL28M"/>
    <property type="match status" value="1"/>
</dbReference>
<reference evidence="1" key="1">
    <citation type="submission" date="2012-12" db="EMBL/GenBank/DDBJ databases">
        <title>Identification and characterization of a phenylalanine ammonia-lyase gene family in Isatis indigotica Fort.</title>
        <authorList>
            <person name="Liu Q."/>
            <person name="Chen J."/>
            <person name="Zhou X."/>
            <person name="Di P."/>
            <person name="Xiao Y."/>
            <person name="Xuan H."/>
            <person name="Zhang L."/>
            <person name="Chen W."/>
        </authorList>
    </citation>
    <scope>NUCLEOTIDE SEQUENCE</scope>
    <source>
        <tissue evidence="1">Salivary gland</tissue>
    </source>
</reference>
<accession>A0A0K8RPQ4</accession>
<evidence type="ECO:0000313" key="1">
    <source>
        <dbReference type="EMBL" id="JAA73057.1"/>
    </source>
</evidence>